<name>A0ABS2VWS2_STRAS</name>
<feature type="compositionally biased region" description="Low complexity" evidence="1">
    <location>
        <begin position="154"/>
        <end position="168"/>
    </location>
</feature>
<gene>
    <name evidence="3" type="ORF">JS756_26555</name>
</gene>
<feature type="region of interest" description="Disordered" evidence="1">
    <location>
        <begin position="831"/>
        <end position="855"/>
    </location>
</feature>
<feature type="compositionally biased region" description="Basic and acidic residues" evidence="1">
    <location>
        <begin position="182"/>
        <end position="191"/>
    </location>
</feature>
<evidence type="ECO:0000259" key="2">
    <source>
        <dbReference type="Pfam" id="PF13699"/>
    </source>
</evidence>
<feature type="compositionally biased region" description="Basic and acidic residues" evidence="1">
    <location>
        <begin position="781"/>
        <end position="797"/>
    </location>
</feature>
<feature type="compositionally biased region" description="Low complexity" evidence="1">
    <location>
        <begin position="945"/>
        <end position="958"/>
    </location>
</feature>
<evidence type="ECO:0000313" key="4">
    <source>
        <dbReference type="Proteomes" id="UP000788262"/>
    </source>
</evidence>
<sequence length="1044" mass="112222">MVTCVDAESPRPFRRGARGEGTWPGAAALPFGTPSRHVGRRPLRLPRCDRSGVRGGRPGRRRRAVRQPGFPIGQPRRPRDGARRPGRRAGEPGPCGRPSRCPLAPDGATSSGPGGRPLRESAADRTRPQGPAGRPEPVRRRASERPRPVPGAPLSPAQAAALQPTAGNAAVTRMVQRARNRRDDGNVHEHAPGCGHDAAPVQRSSLVHEVLRTPGRPLDDGVRTEMEARFGGADFSGVRLHTGRLARSSAEEVDARAFTSGRHVVVGPGGGDRLTLAHELSHYLQQRQGPVGGTADERGLAVSDPGDRWEVAAEQQARQVMRGPVPVLRVADPGTARPPAATAPSAPRAAPVQRASGDEEDEYLGDDESDIAEAMAGDETLRQLVQDVRACTCDPTLLQEGRSTQQAVVRFPRDQSGERAEQTLRHICIRLFNCIRYLHDVAQQNAQGGTPAVDADGDTAMAESSSAAAQRATSAPGPAPGKGKKARGGAAPKKKGPPRESEVQGMLINGRLVFATNRNRSVTLLMEYLRAQSEAAPQDAPAPDLSHLMNAEPPERALRAGRPTRDADDAVGTNRRARLKIQQVYQGQRASETAEAMRRRGPVVQMEAQPTDPGQLARLQEMLTSDDHKGAVILLKHSTGPGQNPDGTRSMHAEQKLMLALETAGLAEEHLGERIVVRGMKRPCKTCWAMLEHYRRQGFPLSFNQDFGSFFQESAGTIVEHLPHVARPPGGQGGGNWMSEQIVTKAQDGTRISAFAGERVPAGAETGSRGGRQTRVAAKQRTKDGKVTYSHADHGTGGHETPSDTDVVEGSDGSLTRSFAGLDLSGVRGVASADSESEAVRNKLKRPRKTHIRDDPEAIRMLDDAMGADFKKALEERKGKDGGKGNAALNYPQALLEAISRLVDERDISMNSISGHLGVAPNRLTETVKRRTGSHKKPRRDDSEASSSAAAPKSGKGATRTLGRPLDDAGRDLLRAAMSSQFRTWWQAVEDGADNPGDTPAFGPAMETVLRTMAGQYNATSLGAFLHITPRTMRRRMEKFKEDV</sequence>
<feature type="region of interest" description="Disordered" evidence="1">
    <location>
        <begin position="447"/>
        <end position="504"/>
    </location>
</feature>
<dbReference type="InterPro" id="IPR025295">
    <property type="entry name" value="eCIS_core_dom"/>
</dbReference>
<dbReference type="Pfam" id="PF13699">
    <property type="entry name" value="eCIS_core"/>
    <property type="match status" value="1"/>
</dbReference>
<feature type="compositionally biased region" description="Basic residues" evidence="1">
    <location>
        <begin position="482"/>
        <end position="496"/>
    </location>
</feature>
<evidence type="ECO:0000313" key="3">
    <source>
        <dbReference type="EMBL" id="MBN0047604.1"/>
    </source>
</evidence>
<feature type="compositionally biased region" description="Basic and acidic residues" evidence="1">
    <location>
        <begin position="136"/>
        <end position="147"/>
    </location>
</feature>
<reference evidence="3 4" key="1">
    <citation type="submission" date="2021-02" db="EMBL/GenBank/DDBJ databases">
        <title>Whole genome sequencing of Streptomyces actuosus VRA1.</title>
        <authorList>
            <person name="Sen G."/>
            <person name="Sen A."/>
        </authorList>
    </citation>
    <scope>NUCLEOTIDE SEQUENCE [LARGE SCALE GENOMIC DNA]</scope>
    <source>
        <strain evidence="3 4">VRA1</strain>
    </source>
</reference>
<evidence type="ECO:0000256" key="1">
    <source>
        <dbReference type="SAM" id="MobiDB-lite"/>
    </source>
</evidence>
<feature type="domain" description="eCIS core" evidence="2">
    <location>
        <begin position="217"/>
        <end position="289"/>
    </location>
</feature>
<feature type="compositionally biased region" description="Low complexity" evidence="1">
    <location>
        <begin position="460"/>
        <end position="476"/>
    </location>
</feature>
<feature type="region of interest" description="Disordered" evidence="1">
    <location>
        <begin position="1"/>
        <end position="168"/>
    </location>
</feature>
<feature type="region of interest" description="Disordered" evidence="1">
    <location>
        <begin position="913"/>
        <end position="966"/>
    </location>
</feature>
<keyword evidence="4" id="KW-1185">Reference proteome</keyword>
<protein>
    <submittedName>
        <fullName evidence="3">DUF4157 domain-containing protein</fullName>
    </submittedName>
</protein>
<dbReference type="EMBL" id="JAFFZS010000027">
    <property type="protein sequence ID" value="MBN0047604.1"/>
    <property type="molecule type" value="Genomic_DNA"/>
</dbReference>
<feature type="region of interest" description="Disordered" evidence="1">
    <location>
        <begin position="761"/>
        <end position="812"/>
    </location>
</feature>
<feature type="region of interest" description="Disordered" evidence="1">
    <location>
        <begin position="332"/>
        <end position="364"/>
    </location>
</feature>
<feature type="compositionally biased region" description="Low complexity" evidence="1">
    <location>
        <begin position="332"/>
        <end position="351"/>
    </location>
</feature>
<organism evidence="3 4">
    <name type="scientific">Streptomyces actuosus</name>
    <dbReference type="NCBI Taxonomy" id="1885"/>
    <lineage>
        <taxon>Bacteria</taxon>
        <taxon>Bacillati</taxon>
        <taxon>Actinomycetota</taxon>
        <taxon>Actinomycetes</taxon>
        <taxon>Kitasatosporales</taxon>
        <taxon>Streptomycetaceae</taxon>
        <taxon>Streptomyces</taxon>
    </lineage>
</organism>
<comment type="caution">
    <text evidence="3">The sequence shown here is derived from an EMBL/GenBank/DDBJ whole genome shotgun (WGS) entry which is preliminary data.</text>
</comment>
<feature type="compositionally biased region" description="Basic and acidic residues" evidence="1">
    <location>
        <begin position="117"/>
        <end position="127"/>
    </location>
</feature>
<feature type="region of interest" description="Disordered" evidence="1">
    <location>
        <begin position="182"/>
        <end position="202"/>
    </location>
</feature>
<feature type="compositionally biased region" description="Basic residues" evidence="1">
    <location>
        <begin position="842"/>
        <end position="851"/>
    </location>
</feature>
<dbReference type="Proteomes" id="UP000788262">
    <property type="component" value="Unassembled WGS sequence"/>
</dbReference>
<feature type="region of interest" description="Disordered" evidence="1">
    <location>
        <begin position="585"/>
        <end position="609"/>
    </location>
</feature>
<accession>A0ABS2VWS2</accession>
<proteinExistence type="predicted"/>
<feature type="compositionally biased region" description="Low complexity" evidence="1">
    <location>
        <begin position="66"/>
        <end position="75"/>
    </location>
</feature>